<reference evidence="9 10" key="1">
    <citation type="submission" date="2021-01" db="EMBL/GenBank/DDBJ databases">
        <title>Whole genome shotgun sequence of Plantactinospora endophytica NBRC 110450.</title>
        <authorList>
            <person name="Komaki H."/>
            <person name="Tamura T."/>
        </authorList>
    </citation>
    <scope>NUCLEOTIDE SEQUENCE [LARGE SCALE GENOMIC DNA]</scope>
    <source>
        <strain evidence="9 10">NBRC 110450</strain>
    </source>
</reference>
<feature type="transmembrane region" description="Helical" evidence="7">
    <location>
        <begin position="424"/>
        <end position="444"/>
    </location>
</feature>
<protein>
    <recommendedName>
        <fullName evidence="8">Peptidase S8/S53 domain-containing protein</fullName>
    </recommendedName>
</protein>
<sequence length="917" mass="94323">MWPVVAAALVGVWAVGTTVGSQSIAWLVEQVLLVAGLDQQNWLWPTIAVANALLVGVPAGLLAALPRSPAVRAAGRAWLLGAIALGALGLLRAIPPTLPEVYLAGVAVVAGLAALLIRHLGGRPSQARQPESARQPEQHPQLEHHPRPAQHPQLAQARQPEPNRQPEPEQQPAQTRQPEPEQPAKTRQPESESATIRRTEWVRAEPAAIGLSVAAGLALLLPWVWLGALGGVLETACGLLASAAVGWLAATVLDGRFWAGYERTTARRGGAPAPTRPVGGARLVLVGGLVAGVALALVAGGIGQSGAQLAALFVLPPAGFAIAALRVASRATRPTAVTDQARPTAAPGQAQPTAVVDPAQSTAAPGQARSTAAVGPAQVELRPVGAAPVGWLVGIAAVGPLALVDPEEITLLLSGARDVPYWTAVAAAGSLAVAVLLGIGYGFGFGRAGASVPRRAVAATVAGVLLVATGAVYVGLGAPGWHGERLFVVLKEQVDLTGVATGQTGPAGREARGREVYRRLVETADRSQADLRRDLDRLRLDHTPYYLVNAVEVEGGSAVRAWLSRRADVDRVLVSQRLRPLPAGGSPTRGDQPAPTAPIWSLRTIGADRVWSQLGVDGSGVVVGGSDSGVDGRHPALSAGFRGGDDSWYDPWNGSRSPTDLGGHGTHTLATAVGDQQVGVAPGAQWVGCVNLDRNLGNPARYLDCLQFMLAPFPPGADPFTAGRPERAPQVLTNSWSCPAIEGCARDTLQPATSAFAAAGVFFVAAAGNTGSFCGSVDDPPAPYPDVLTVGAVDRQRRVTPFSSRGPTPGGLTKPDLVAPGEEVLSALPGGGYGTLSGTSMATPHLAGVVALMWSANPALVGDLETTRRILLDTATPAEPTFRSRQSADTCGSEGNITGAGLVDAYAAVQAARQLGR</sequence>
<keyword evidence="3 5" id="KW-0378">Hydrolase</keyword>
<feature type="transmembrane region" description="Helical" evidence="7">
    <location>
        <begin position="280"/>
        <end position="303"/>
    </location>
</feature>
<comment type="caution">
    <text evidence="9">The sequence shown here is derived from an EMBL/GenBank/DDBJ whole genome shotgun (WGS) entry which is preliminary data.</text>
</comment>
<evidence type="ECO:0000313" key="10">
    <source>
        <dbReference type="Proteomes" id="UP000646749"/>
    </source>
</evidence>
<feature type="transmembrane region" description="Helical" evidence="7">
    <location>
        <begin position="77"/>
        <end position="95"/>
    </location>
</feature>
<feature type="transmembrane region" description="Helical" evidence="7">
    <location>
        <begin position="238"/>
        <end position="259"/>
    </location>
</feature>
<dbReference type="InterPro" id="IPR051048">
    <property type="entry name" value="Peptidase_S8/S53_subtilisin"/>
</dbReference>
<dbReference type="SUPFAM" id="SSF52743">
    <property type="entry name" value="Subtilisin-like"/>
    <property type="match status" value="1"/>
</dbReference>
<comment type="similarity">
    <text evidence="1 5">Belongs to the peptidase S8 family.</text>
</comment>
<keyword evidence="10" id="KW-1185">Reference proteome</keyword>
<dbReference type="PROSITE" id="PS51892">
    <property type="entry name" value="SUBTILASE"/>
    <property type="match status" value="1"/>
</dbReference>
<feature type="region of interest" description="Disordered" evidence="6">
    <location>
        <begin position="123"/>
        <end position="199"/>
    </location>
</feature>
<evidence type="ECO:0000256" key="4">
    <source>
        <dbReference type="ARBA" id="ARBA00022825"/>
    </source>
</evidence>
<dbReference type="InterPro" id="IPR036852">
    <property type="entry name" value="Peptidase_S8/S53_dom_sf"/>
</dbReference>
<feature type="active site" description="Charge relay system" evidence="5">
    <location>
        <position position="664"/>
    </location>
</feature>
<feature type="compositionally biased region" description="Basic and acidic residues" evidence="6">
    <location>
        <begin position="134"/>
        <end position="146"/>
    </location>
</feature>
<dbReference type="InterPro" id="IPR000209">
    <property type="entry name" value="Peptidase_S8/S53_dom"/>
</dbReference>
<dbReference type="PANTHER" id="PTHR43399">
    <property type="entry name" value="SUBTILISIN-RELATED"/>
    <property type="match status" value="1"/>
</dbReference>
<name>A0ABQ4DSE7_9ACTN</name>
<gene>
    <name evidence="9" type="ORF">Pen02_03140</name>
</gene>
<feature type="active site" description="Charge relay system" evidence="5">
    <location>
        <position position="627"/>
    </location>
</feature>
<feature type="transmembrane region" description="Helical" evidence="7">
    <location>
        <begin position="456"/>
        <end position="476"/>
    </location>
</feature>
<dbReference type="InterPro" id="IPR015500">
    <property type="entry name" value="Peptidase_S8_subtilisin-rel"/>
</dbReference>
<feature type="transmembrane region" description="Helical" evidence="7">
    <location>
        <begin position="44"/>
        <end position="65"/>
    </location>
</feature>
<dbReference type="Proteomes" id="UP000646749">
    <property type="component" value="Unassembled WGS sequence"/>
</dbReference>
<dbReference type="PRINTS" id="PR00723">
    <property type="entry name" value="SUBTILISIN"/>
</dbReference>
<feature type="compositionally biased region" description="Low complexity" evidence="6">
    <location>
        <begin position="340"/>
        <end position="354"/>
    </location>
</feature>
<dbReference type="EMBL" id="BONW01000001">
    <property type="protein sequence ID" value="GIG85378.1"/>
    <property type="molecule type" value="Genomic_DNA"/>
</dbReference>
<keyword evidence="4 5" id="KW-0720">Serine protease</keyword>
<feature type="compositionally biased region" description="Low complexity" evidence="6">
    <location>
        <begin position="155"/>
        <end position="177"/>
    </location>
</feature>
<keyword evidence="7" id="KW-0812">Transmembrane</keyword>
<accession>A0ABQ4DSE7</accession>
<organism evidence="9 10">
    <name type="scientific">Plantactinospora endophytica</name>
    <dbReference type="NCBI Taxonomy" id="673535"/>
    <lineage>
        <taxon>Bacteria</taxon>
        <taxon>Bacillati</taxon>
        <taxon>Actinomycetota</taxon>
        <taxon>Actinomycetes</taxon>
        <taxon>Micromonosporales</taxon>
        <taxon>Micromonosporaceae</taxon>
        <taxon>Plantactinospora</taxon>
    </lineage>
</organism>
<evidence type="ECO:0000256" key="2">
    <source>
        <dbReference type="ARBA" id="ARBA00022670"/>
    </source>
</evidence>
<evidence type="ECO:0000256" key="6">
    <source>
        <dbReference type="SAM" id="MobiDB-lite"/>
    </source>
</evidence>
<evidence type="ECO:0000256" key="5">
    <source>
        <dbReference type="PROSITE-ProRule" id="PRU01240"/>
    </source>
</evidence>
<feature type="region of interest" description="Disordered" evidence="6">
    <location>
        <begin position="333"/>
        <end position="367"/>
    </location>
</feature>
<feature type="transmembrane region" description="Helical" evidence="7">
    <location>
        <begin position="101"/>
        <end position="120"/>
    </location>
</feature>
<evidence type="ECO:0000256" key="1">
    <source>
        <dbReference type="ARBA" id="ARBA00011073"/>
    </source>
</evidence>
<keyword evidence="7" id="KW-1133">Transmembrane helix</keyword>
<feature type="transmembrane region" description="Helical" evidence="7">
    <location>
        <begin position="384"/>
        <end position="404"/>
    </location>
</feature>
<evidence type="ECO:0000313" key="9">
    <source>
        <dbReference type="EMBL" id="GIG85378.1"/>
    </source>
</evidence>
<feature type="transmembrane region" description="Helical" evidence="7">
    <location>
        <begin position="207"/>
        <end position="226"/>
    </location>
</feature>
<feature type="domain" description="Peptidase S8/S53" evidence="8">
    <location>
        <begin position="618"/>
        <end position="878"/>
    </location>
</feature>
<keyword evidence="2 5" id="KW-0645">Protease</keyword>
<evidence type="ECO:0000256" key="7">
    <source>
        <dbReference type="SAM" id="Phobius"/>
    </source>
</evidence>
<feature type="transmembrane region" description="Helical" evidence="7">
    <location>
        <begin position="309"/>
        <end position="328"/>
    </location>
</feature>
<keyword evidence="7" id="KW-0472">Membrane</keyword>
<proteinExistence type="inferred from homology"/>
<dbReference type="Gene3D" id="3.40.50.200">
    <property type="entry name" value="Peptidase S8/S53 domain"/>
    <property type="match status" value="1"/>
</dbReference>
<feature type="compositionally biased region" description="Basic and acidic residues" evidence="6">
    <location>
        <begin position="178"/>
        <end position="199"/>
    </location>
</feature>
<feature type="active site" description="Charge relay system" evidence="5">
    <location>
        <position position="840"/>
    </location>
</feature>
<evidence type="ECO:0000256" key="3">
    <source>
        <dbReference type="ARBA" id="ARBA00022801"/>
    </source>
</evidence>
<dbReference type="Pfam" id="PF00082">
    <property type="entry name" value="Peptidase_S8"/>
    <property type="match status" value="1"/>
</dbReference>
<evidence type="ECO:0000259" key="8">
    <source>
        <dbReference type="Pfam" id="PF00082"/>
    </source>
</evidence>
<dbReference type="PANTHER" id="PTHR43399:SF4">
    <property type="entry name" value="CELL WALL-ASSOCIATED PROTEASE"/>
    <property type="match status" value="1"/>
</dbReference>